<keyword evidence="3" id="KW-0134">Cell wall</keyword>
<comment type="similarity">
    <text evidence="2 8">Belongs to the glycosyl hydrolase 28 family.</text>
</comment>
<keyword evidence="4" id="KW-0964">Secreted</keyword>
<organism evidence="11 12">
    <name type="scientific">Tanacetum coccineum</name>
    <dbReference type="NCBI Taxonomy" id="301880"/>
    <lineage>
        <taxon>Eukaryota</taxon>
        <taxon>Viridiplantae</taxon>
        <taxon>Streptophyta</taxon>
        <taxon>Embryophyta</taxon>
        <taxon>Tracheophyta</taxon>
        <taxon>Spermatophyta</taxon>
        <taxon>Magnoliopsida</taxon>
        <taxon>eudicotyledons</taxon>
        <taxon>Gunneridae</taxon>
        <taxon>Pentapetalae</taxon>
        <taxon>asterids</taxon>
        <taxon>campanulids</taxon>
        <taxon>Asterales</taxon>
        <taxon>Asteraceae</taxon>
        <taxon>Asteroideae</taxon>
        <taxon>Anthemideae</taxon>
        <taxon>Anthemidinae</taxon>
        <taxon>Tanacetum</taxon>
    </lineage>
</organism>
<protein>
    <submittedName>
        <fullName evidence="11">Polygalacturonase</fullName>
    </submittedName>
</protein>
<feature type="chain" id="PRO_5047519090" evidence="10">
    <location>
        <begin position="24"/>
        <end position="197"/>
    </location>
</feature>
<dbReference type="PANTHER" id="PTHR31375">
    <property type="match status" value="1"/>
</dbReference>
<evidence type="ECO:0000256" key="10">
    <source>
        <dbReference type="SAM" id="SignalP"/>
    </source>
</evidence>
<evidence type="ECO:0000256" key="2">
    <source>
        <dbReference type="ARBA" id="ARBA00008834"/>
    </source>
</evidence>
<evidence type="ECO:0000256" key="5">
    <source>
        <dbReference type="ARBA" id="ARBA00022801"/>
    </source>
</evidence>
<reference evidence="11" key="1">
    <citation type="journal article" date="2022" name="Int. J. Mol. Sci.">
        <title>Draft Genome of Tanacetum Coccineum: Genomic Comparison of Closely Related Tanacetum-Family Plants.</title>
        <authorList>
            <person name="Yamashiro T."/>
            <person name="Shiraishi A."/>
            <person name="Nakayama K."/>
            <person name="Satake H."/>
        </authorList>
    </citation>
    <scope>NUCLEOTIDE SEQUENCE</scope>
</reference>
<evidence type="ECO:0000256" key="9">
    <source>
        <dbReference type="SAM" id="MobiDB-lite"/>
    </source>
</evidence>
<sequence>MQKKMFSSTIFVTLLVLFSNVEGRYHFHKSPKAAPSPSPKGTIPTDPISETPAYSPDVPFDPHWEPRVGQGQLGIAFENIQMENVRNCAIIDQYYCSNKNCANQTSVVYVRDISFRNIKGTYDARSPPIHFACSDSVACTNITMSEVELFPYEGELVDDPFCWNAYGVQETLTIPPIDCLQDGMPQSISDTFVSGCI</sequence>
<comment type="subcellular location">
    <subcellularLocation>
        <location evidence="1">Secreted</location>
        <location evidence="1">Cell wall</location>
    </subcellularLocation>
</comment>
<reference evidence="11" key="2">
    <citation type="submission" date="2022-01" db="EMBL/GenBank/DDBJ databases">
        <authorList>
            <person name="Yamashiro T."/>
            <person name="Shiraishi A."/>
            <person name="Satake H."/>
            <person name="Nakayama K."/>
        </authorList>
    </citation>
    <scope>NUCLEOTIDE SEQUENCE</scope>
</reference>
<gene>
    <name evidence="11" type="ORF">Tco_1017719</name>
</gene>
<dbReference type="InterPro" id="IPR011050">
    <property type="entry name" value="Pectin_lyase_fold/virulence"/>
</dbReference>
<keyword evidence="10" id="KW-0732">Signal</keyword>
<dbReference type="InterPro" id="IPR000743">
    <property type="entry name" value="Glyco_hydro_28"/>
</dbReference>
<evidence type="ECO:0000256" key="7">
    <source>
        <dbReference type="ARBA" id="ARBA00023316"/>
    </source>
</evidence>
<keyword evidence="7" id="KW-0961">Cell wall biogenesis/degradation</keyword>
<evidence type="ECO:0000256" key="8">
    <source>
        <dbReference type="RuleBase" id="RU361169"/>
    </source>
</evidence>
<evidence type="ECO:0000313" key="11">
    <source>
        <dbReference type="EMBL" id="GJT66239.1"/>
    </source>
</evidence>
<accession>A0ABQ5FSQ7</accession>
<keyword evidence="12" id="KW-1185">Reference proteome</keyword>
<evidence type="ECO:0000256" key="6">
    <source>
        <dbReference type="ARBA" id="ARBA00023295"/>
    </source>
</evidence>
<evidence type="ECO:0000256" key="3">
    <source>
        <dbReference type="ARBA" id="ARBA00022512"/>
    </source>
</evidence>
<feature type="signal peptide" evidence="10">
    <location>
        <begin position="1"/>
        <end position="23"/>
    </location>
</feature>
<evidence type="ECO:0000256" key="1">
    <source>
        <dbReference type="ARBA" id="ARBA00004191"/>
    </source>
</evidence>
<proteinExistence type="inferred from homology"/>
<name>A0ABQ5FSQ7_9ASTR</name>
<evidence type="ECO:0000256" key="4">
    <source>
        <dbReference type="ARBA" id="ARBA00022525"/>
    </source>
</evidence>
<evidence type="ECO:0000313" key="12">
    <source>
        <dbReference type="Proteomes" id="UP001151760"/>
    </source>
</evidence>
<dbReference type="SUPFAM" id="SSF51126">
    <property type="entry name" value="Pectin lyase-like"/>
    <property type="match status" value="1"/>
</dbReference>
<keyword evidence="5 8" id="KW-0378">Hydrolase</keyword>
<dbReference type="Proteomes" id="UP001151760">
    <property type="component" value="Unassembled WGS sequence"/>
</dbReference>
<dbReference type="EMBL" id="BQNB010017696">
    <property type="protein sequence ID" value="GJT66239.1"/>
    <property type="molecule type" value="Genomic_DNA"/>
</dbReference>
<dbReference type="Gene3D" id="2.160.20.10">
    <property type="entry name" value="Single-stranded right-handed beta-helix, Pectin lyase-like"/>
    <property type="match status" value="1"/>
</dbReference>
<keyword evidence="6 8" id="KW-0326">Glycosidase</keyword>
<dbReference type="InterPro" id="IPR012334">
    <property type="entry name" value="Pectin_lyas_fold"/>
</dbReference>
<comment type="caution">
    <text evidence="11">The sequence shown here is derived from an EMBL/GenBank/DDBJ whole genome shotgun (WGS) entry which is preliminary data.</text>
</comment>
<feature type="region of interest" description="Disordered" evidence="9">
    <location>
        <begin position="29"/>
        <end position="61"/>
    </location>
</feature>
<dbReference type="Pfam" id="PF00295">
    <property type="entry name" value="Glyco_hydro_28"/>
    <property type="match status" value="1"/>
</dbReference>